<protein>
    <submittedName>
        <fullName evidence="3">Methyltransferase</fullName>
    </submittedName>
</protein>
<name>A0A2W1MUW9_9FLAO</name>
<comment type="caution">
    <text evidence="3">The sequence shown here is derived from an EMBL/GenBank/DDBJ whole genome shotgun (WGS) entry which is preliminary data.</text>
</comment>
<accession>A0A2W1MUW9</accession>
<dbReference type="InterPro" id="IPR013216">
    <property type="entry name" value="Methyltransf_11"/>
</dbReference>
<evidence type="ECO:0000313" key="3">
    <source>
        <dbReference type="EMBL" id="PZE15859.1"/>
    </source>
</evidence>
<organism evidence="3 4">
    <name type="scientific">Putridiphycobacter roseus</name>
    <dbReference type="NCBI Taxonomy" id="2219161"/>
    <lineage>
        <taxon>Bacteria</taxon>
        <taxon>Pseudomonadati</taxon>
        <taxon>Bacteroidota</taxon>
        <taxon>Flavobacteriia</taxon>
        <taxon>Flavobacteriales</taxon>
        <taxon>Crocinitomicaceae</taxon>
        <taxon>Putridiphycobacter</taxon>
    </lineage>
</organism>
<evidence type="ECO:0000256" key="1">
    <source>
        <dbReference type="SAM" id="Phobius"/>
    </source>
</evidence>
<proteinExistence type="predicted"/>
<evidence type="ECO:0000313" key="4">
    <source>
        <dbReference type="Proteomes" id="UP000249248"/>
    </source>
</evidence>
<dbReference type="RefSeq" id="WP_111064489.1">
    <property type="nucleotide sequence ID" value="NZ_JBHUCU010000016.1"/>
</dbReference>
<dbReference type="Proteomes" id="UP000249248">
    <property type="component" value="Unassembled WGS sequence"/>
</dbReference>
<evidence type="ECO:0000259" key="2">
    <source>
        <dbReference type="Pfam" id="PF08241"/>
    </source>
</evidence>
<sequence length="251" mass="29160">MEIKRKPFQGVFNIIRFNWHFYLASGLILGLLLLFWTHLPPLLQSLAYWFAILAIITINISLLISFYIYDLSGLYALKWLPKSESKNILNISAGFDETSELISNKFPNGRLTIADFYDPKKHTEISIKRARLAYPPNENTIQVSTTSLPFSSDSFDFVLVILSAHEIREVKERIIFFKELERVTIPKHQIFVTEHLRDFNNCMAYTIGFFHFHSKSTWLRTFKEANLKIVGEIKTTPFITTFILETNGNTL</sequence>
<keyword evidence="1" id="KW-0472">Membrane</keyword>
<feature type="transmembrane region" description="Helical" evidence="1">
    <location>
        <begin position="46"/>
        <end position="69"/>
    </location>
</feature>
<reference evidence="3 4" key="1">
    <citation type="submission" date="2018-06" db="EMBL/GenBank/DDBJ databases">
        <title>The draft genome sequence of Crocinitomix sp. SM1701.</title>
        <authorList>
            <person name="Zhang X."/>
        </authorList>
    </citation>
    <scope>NUCLEOTIDE SEQUENCE [LARGE SCALE GENOMIC DNA]</scope>
    <source>
        <strain evidence="3 4">SM1701</strain>
    </source>
</reference>
<dbReference type="SUPFAM" id="SSF53335">
    <property type="entry name" value="S-adenosyl-L-methionine-dependent methyltransferases"/>
    <property type="match status" value="1"/>
</dbReference>
<dbReference type="AlphaFoldDB" id="A0A2W1MUW9"/>
<keyword evidence="1" id="KW-0812">Transmembrane</keyword>
<dbReference type="OrthoDB" id="9810615at2"/>
<feature type="transmembrane region" description="Helical" evidence="1">
    <location>
        <begin position="21"/>
        <end position="40"/>
    </location>
</feature>
<feature type="domain" description="Methyltransferase type 11" evidence="2">
    <location>
        <begin position="126"/>
        <end position="187"/>
    </location>
</feature>
<dbReference type="Pfam" id="PF08241">
    <property type="entry name" value="Methyltransf_11"/>
    <property type="match status" value="1"/>
</dbReference>
<dbReference type="GO" id="GO:0008757">
    <property type="term" value="F:S-adenosylmethionine-dependent methyltransferase activity"/>
    <property type="evidence" value="ECO:0007669"/>
    <property type="project" value="InterPro"/>
</dbReference>
<keyword evidence="3" id="KW-0808">Transferase</keyword>
<keyword evidence="3" id="KW-0489">Methyltransferase</keyword>
<gene>
    <name evidence="3" type="ORF">DNU06_15880</name>
</gene>
<dbReference type="GO" id="GO:0032259">
    <property type="term" value="P:methylation"/>
    <property type="evidence" value="ECO:0007669"/>
    <property type="project" value="UniProtKB-KW"/>
</dbReference>
<dbReference type="EMBL" id="QKSB01000015">
    <property type="protein sequence ID" value="PZE15859.1"/>
    <property type="molecule type" value="Genomic_DNA"/>
</dbReference>
<keyword evidence="4" id="KW-1185">Reference proteome</keyword>
<keyword evidence="1" id="KW-1133">Transmembrane helix</keyword>
<dbReference type="InterPro" id="IPR029063">
    <property type="entry name" value="SAM-dependent_MTases_sf"/>
</dbReference>
<dbReference type="Gene3D" id="3.40.50.150">
    <property type="entry name" value="Vaccinia Virus protein VP39"/>
    <property type="match status" value="1"/>
</dbReference>